<dbReference type="EMBL" id="JBJQND010000001">
    <property type="protein sequence ID" value="KAL3892334.1"/>
    <property type="molecule type" value="Genomic_DNA"/>
</dbReference>
<reference evidence="3 4" key="1">
    <citation type="submission" date="2024-11" db="EMBL/GenBank/DDBJ databases">
        <title>Chromosome-level genome assembly of the freshwater bivalve Anodonta woodiana.</title>
        <authorList>
            <person name="Chen X."/>
        </authorList>
    </citation>
    <scope>NUCLEOTIDE SEQUENCE [LARGE SCALE GENOMIC DNA]</scope>
    <source>
        <strain evidence="3">MN2024</strain>
        <tissue evidence="3">Gills</tissue>
    </source>
</reference>
<keyword evidence="4" id="KW-1185">Reference proteome</keyword>
<evidence type="ECO:0000256" key="2">
    <source>
        <dbReference type="SAM" id="MobiDB-lite"/>
    </source>
</evidence>
<protein>
    <submittedName>
        <fullName evidence="3">Uncharacterized protein</fullName>
    </submittedName>
</protein>
<dbReference type="InterPro" id="IPR036277">
    <property type="entry name" value="SMC_hinge_sf"/>
</dbReference>
<dbReference type="PANTHER" id="PTHR22640:SF2">
    <property type="entry name" value="STRUCTURAL MAINTENANCE OF CHROMOSOMES FLEXIBLE HINGE DOMAIN-CONTAINING PROTEIN 1"/>
    <property type="match status" value="1"/>
</dbReference>
<evidence type="ECO:0000313" key="3">
    <source>
        <dbReference type="EMBL" id="KAL3892334.1"/>
    </source>
</evidence>
<dbReference type="PANTHER" id="PTHR22640">
    <property type="entry name" value="STRUCTURAL MAINTENANCE OF CHROMOSOMES FLEXIBLE HINGE DOMAIN-CONTAINING PROTEIN 1"/>
    <property type="match status" value="1"/>
</dbReference>
<keyword evidence="1" id="KW-0175">Coiled coil</keyword>
<name>A0ABD3Y1I1_SINWO</name>
<feature type="compositionally biased region" description="Polar residues" evidence="2">
    <location>
        <begin position="330"/>
        <end position="346"/>
    </location>
</feature>
<evidence type="ECO:0000256" key="1">
    <source>
        <dbReference type="SAM" id="Coils"/>
    </source>
</evidence>
<sequence length="402" mass="45256">MQTGRQTRTDAKKQSQMAHLSKERDNLQNAIRTYKSLFETTEQLIGELKISVKETEQEVSNIKMNLSKYKINHNLMSVEGVEKQLQLATSEKDQILSSNRRLCGLQPAPVEPDVLGKIGHLALIEDQAISRVLSWHMSSDMDCVVTLSSGKAKEIYHRTNGKQQVLPLDSIYKKNLTEWKKPLPHAKFKQNWQPPGNPVYARDLLEFTQDVEKCRIVKFTHCPTILTRDGDRIRSNGKFGGLMNKALPIEKLRGAVFGSPLPKAYHEKCTIIEILQNLKAAIEKHESAKDELQEQMDTMNTQEMQAKYQECREAEKQLSDLEEKLGMGTPQKSLTSPRTGSKSATTFDDPKKQTQSPAQNSTSASAVNGSTPNSSATPTRTSKRIAHMTPVSDEGKKRLRRN</sequence>
<feature type="coiled-coil region" evidence="1">
    <location>
        <begin position="271"/>
        <end position="324"/>
    </location>
</feature>
<dbReference type="Proteomes" id="UP001634394">
    <property type="component" value="Unassembled WGS sequence"/>
</dbReference>
<feature type="region of interest" description="Disordered" evidence="2">
    <location>
        <begin position="325"/>
        <end position="402"/>
    </location>
</feature>
<proteinExistence type="predicted"/>
<gene>
    <name evidence="3" type="ORF">ACJMK2_004550</name>
</gene>
<dbReference type="InterPro" id="IPR038892">
    <property type="entry name" value="SMCHD1"/>
</dbReference>
<dbReference type="AlphaFoldDB" id="A0ABD3Y1I1"/>
<feature type="region of interest" description="Disordered" evidence="2">
    <location>
        <begin position="1"/>
        <end position="24"/>
    </location>
</feature>
<accession>A0ABD3Y1I1</accession>
<evidence type="ECO:0000313" key="4">
    <source>
        <dbReference type="Proteomes" id="UP001634394"/>
    </source>
</evidence>
<organism evidence="3 4">
    <name type="scientific">Sinanodonta woodiana</name>
    <name type="common">Chinese pond mussel</name>
    <name type="synonym">Anodonta woodiana</name>
    <dbReference type="NCBI Taxonomy" id="1069815"/>
    <lineage>
        <taxon>Eukaryota</taxon>
        <taxon>Metazoa</taxon>
        <taxon>Spiralia</taxon>
        <taxon>Lophotrochozoa</taxon>
        <taxon>Mollusca</taxon>
        <taxon>Bivalvia</taxon>
        <taxon>Autobranchia</taxon>
        <taxon>Heteroconchia</taxon>
        <taxon>Palaeoheterodonta</taxon>
        <taxon>Unionida</taxon>
        <taxon>Unionoidea</taxon>
        <taxon>Unionidae</taxon>
        <taxon>Unioninae</taxon>
        <taxon>Sinanodonta</taxon>
    </lineage>
</organism>
<dbReference type="SUPFAM" id="SSF75553">
    <property type="entry name" value="Smc hinge domain"/>
    <property type="match status" value="1"/>
</dbReference>
<comment type="caution">
    <text evidence="3">The sequence shown here is derived from an EMBL/GenBank/DDBJ whole genome shotgun (WGS) entry which is preliminary data.</text>
</comment>
<feature type="compositionally biased region" description="Polar residues" evidence="2">
    <location>
        <begin position="353"/>
        <end position="380"/>
    </location>
</feature>